<accession>A0A9D2AVI8</accession>
<proteinExistence type="predicted"/>
<reference evidence="1" key="1">
    <citation type="journal article" date="2021" name="PeerJ">
        <title>Extensive microbial diversity within the chicken gut microbiome revealed by metagenomics and culture.</title>
        <authorList>
            <person name="Gilroy R."/>
            <person name="Ravi A."/>
            <person name="Getino M."/>
            <person name="Pursley I."/>
            <person name="Horton D.L."/>
            <person name="Alikhan N.F."/>
            <person name="Baker D."/>
            <person name="Gharbi K."/>
            <person name="Hall N."/>
            <person name="Watson M."/>
            <person name="Adriaenssens E.M."/>
            <person name="Foster-Nyarko E."/>
            <person name="Jarju S."/>
            <person name="Secka A."/>
            <person name="Antonio M."/>
            <person name="Oren A."/>
            <person name="Chaudhuri R.R."/>
            <person name="La Ragione R."/>
            <person name="Hildebrand F."/>
            <person name="Pallen M.J."/>
        </authorList>
    </citation>
    <scope>NUCLEOTIDE SEQUENCE</scope>
    <source>
        <strain evidence="1">2189</strain>
    </source>
</reference>
<name>A0A9D2AVI8_9FIRM</name>
<dbReference type="Proteomes" id="UP000886847">
    <property type="component" value="Unassembled WGS sequence"/>
</dbReference>
<dbReference type="EMBL" id="DXEW01000026">
    <property type="protein sequence ID" value="HIX50664.1"/>
    <property type="molecule type" value="Genomic_DNA"/>
</dbReference>
<evidence type="ECO:0000313" key="2">
    <source>
        <dbReference type="Proteomes" id="UP000886847"/>
    </source>
</evidence>
<gene>
    <name evidence="1" type="ORF">H9851_05215</name>
</gene>
<comment type="caution">
    <text evidence="1">The sequence shown here is derived from an EMBL/GenBank/DDBJ whole genome shotgun (WGS) entry which is preliminary data.</text>
</comment>
<protein>
    <submittedName>
        <fullName evidence="1">Uncharacterized protein</fullName>
    </submittedName>
</protein>
<evidence type="ECO:0000313" key="1">
    <source>
        <dbReference type="EMBL" id="HIX50664.1"/>
    </source>
</evidence>
<dbReference type="AlphaFoldDB" id="A0A9D2AVI8"/>
<organism evidence="1 2">
    <name type="scientific">Candidatus Borkfalkia faecavium</name>
    <dbReference type="NCBI Taxonomy" id="2838508"/>
    <lineage>
        <taxon>Bacteria</taxon>
        <taxon>Bacillati</taxon>
        <taxon>Bacillota</taxon>
        <taxon>Clostridia</taxon>
        <taxon>Christensenellales</taxon>
        <taxon>Christensenellaceae</taxon>
        <taxon>Candidatus Borkfalkia</taxon>
    </lineage>
</organism>
<feature type="non-terminal residue" evidence="1">
    <location>
        <position position="1"/>
    </location>
</feature>
<sequence length="121" mass="13948">SRLTLLITAAVRANGFFPCAFFPVKNISLFCLFSLDFYLQVLIFLIKPKQNEPAMKEPLSFGLVIIIQFLQKQSNIKRVFLLCFASKIKVRMYSLVQTFIIEHFSPTKNCGMHNACRSFFV</sequence>
<reference evidence="1" key="2">
    <citation type="submission" date="2021-04" db="EMBL/GenBank/DDBJ databases">
        <authorList>
            <person name="Gilroy R."/>
        </authorList>
    </citation>
    <scope>NUCLEOTIDE SEQUENCE</scope>
    <source>
        <strain evidence="1">2189</strain>
    </source>
</reference>